<evidence type="ECO:0000256" key="1">
    <source>
        <dbReference type="ARBA" id="ARBA00004141"/>
    </source>
</evidence>
<feature type="transmembrane region" description="Helical" evidence="6">
    <location>
        <begin position="127"/>
        <end position="147"/>
    </location>
</feature>
<name>A0A480ATX9_9BURK</name>
<evidence type="ECO:0000256" key="3">
    <source>
        <dbReference type="ARBA" id="ARBA00022692"/>
    </source>
</evidence>
<dbReference type="InterPro" id="IPR050638">
    <property type="entry name" value="AA-Vitamin_Transporters"/>
</dbReference>
<feature type="domain" description="EamA" evidence="7">
    <location>
        <begin position="6"/>
        <end position="137"/>
    </location>
</feature>
<comment type="subcellular location">
    <subcellularLocation>
        <location evidence="1">Membrane</location>
        <topology evidence="1">Multi-pass membrane protein</topology>
    </subcellularLocation>
</comment>
<evidence type="ECO:0000259" key="7">
    <source>
        <dbReference type="Pfam" id="PF00892"/>
    </source>
</evidence>
<accession>A0A480ATX9</accession>
<dbReference type="PANTHER" id="PTHR32322">
    <property type="entry name" value="INNER MEMBRANE TRANSPORTER"/>
    <property type="match status" value="1"/>
</dbReference>
<dbReference type="SUPFAM" id="SSF103481">
    <property type="entry name" value="Multidrug resistance efflux transporter EmrE"/>
    <property type="match status" value="2"/>
</dbReference>
<gene>
    <name evidence="8" type="ORF">AQPW35_39420</name>
</gene>
<dbReference type="Proteomes" id="UP000301751">
    <property type="component" value="Unassembled WGS sequence"/>
</dbReference>
<feature type="transmembrane region" description="Helical" evidence="6">
    <location>
        <begin position="99"/>
        <end position="120"/>
    </location>
</feature>
<evidence type="ECO:0000313" key="9">
    <source>
        <dbReference type="Proteomes" id="UP000301751"/>
    </source>
</evidence>
<evidence type="ECO:0000256" key="4">
    <source>
        <dbReference type="ARBA" id="ARBA00022989"/>
    </source>
</evidence>
<reference evidence="9" key="1">
    <citation type="submission" date="2019-03" db="EMBL/GenBank/DDBJ databases">
        <title>Aquabacterium pictum sp.nov., the first bacteriochlorophyll a-containing freshwater bacterium in the genus Aquabacterium of the class Betaproteobacteria.</title>
        <authorList>
            <person name="Hirose S."/>
            <person name="Tank M."/>
            <person name="Hara E."/>
            <person name="Tamaki H."/>
            <person name="Takaichi S."/>
            <person name="Haruta S."/>
            <person name="Hanada S."/>
        </authorList>
    </citation>
    <scope>NUCLEOTIDE SEQUENCE [LARGE SCALE GENOMIC DNA]</scope>
    <source>
        <strain evidence="9">W35</strain>
    </source>
</reference>
<sequence length="303" mass="32110">MTPASRGLWLGVAAMAMFGMTLPMTQLATGTAAAPQFTPLFVTCARAVVAAGLSALWLWHARAPWPTLAQWWLLAVAAAGNALAYPLTLAWALRTETSQHAAVVTALAPLATSAVAALVLRQRVGRGFWACAVAGCALVVAFSLWRAQRAGLGWQPSPADAWLALGVLAASVGYVAGARITPALGAERVICWVTLAALPVTLPLALQQWPDQPALHTVPWTAWLGFAYVSLFSMWIAFFAWYRALAQGDAVRVSQVQLLQPFFAMAFAWPIHGQPVAPSSLGFGAAVVATVWLGRRFGSAPAR</sequence>
<proteinExistence type="inferred from homology"/>
<evidence type="ECO:0000313" key="8">
    <source>
        <dbReference type="EMBL" id="GCL64861.1"/>
    </source>
</evidence>
<dbReference type="InterPro" id="IPR037185">
    <property type="entry name" value="EmrE-like"/>
</dbReference>
<dbReference type="Pfam" id="PF00892">
    <property type="entry name" value="EamA"/>
    <property type="match status" value="2"/>
</dbReference>
<dbReference type="EMBL" id="BJCL01000012">
    <property type="protein sequence ID" value="GCL64861.1"/>
    <property type="molecule type" value="Genomic_DNA"/>
</dbReference>
<keyword evidence="9" id="KW-1185">Reference proteome</keyword>
<dbReference type="AlphaFoldDB" id="A0A480ATX9"/>
<feature type="transmembrane region" description="Helical" evidence="6">
    <location>
        <begin position="159"/>
        <end position="177"/>
    </location>
</feature>
<dbReference type="RefSeq" id="WP_137734588.1">
    <property type="nucleotide sequence ID" value="NZ_BJCL01000012.1"/>
</dbReference>
<organism evidence="8 9">
    <name type="scientific">Pseudaquabacterium pictum</name>
    <dbReference type="NCBI Taxonomy" id="2315236"/>
    <lineage>
        <taxon>Bacteria</taxon>
        <taxon>Pseudomonadati</taxon>
        <taxon>Pseudomonadota</taxon>
        <taxon>Betaproteobacteria</taxon>
        <taxon>Burkholderiales</taxon>
        <taxon>Sphaerotilaceae</taxon>
        <taxon>Pseudaquabacterium</taxon>
    </lineage>
</organism>
<evidence type="ECO:0000256" key="5">
    <source>
        <dbReference type="ARBA" id="ARBA00023136"/>
    </source>
</evidence>
<feature type="domain" description="EamA" evidence="7">
    <location>
        <begin position="159"/>
        <end position="292"/>
    </location>
</feature>
<feature type="transmembrane region" description="Helical" evidence="6">
    <location>
        <begin position="71"/>
        <end position="93"/>
    </location>
</feature>
<feature type="transmembrane region" description="Helical" evidence="6">
    <location>
        <begin position="189"/>
        <end position="209"/>
    </location>
</feature>
<evidence type="ECO:0000256" key="2">
    <source>
        <dbReference type="ARBA" id="ARBA00007362"/>
    </source>
</evidence>
<evidence type="ECO:0000256" key="6">
    <source>
        <dbReference type="SAM" id="Phobius"/>
    </source>
</evidence>
<dbReference type="OrthoDB" id="9784288at2"/>
<dbReference type="InterPro" id="IPR000620">
    <property type="entry name" value="EamA_dom"/>
</dbReference>
<comment type="similarity">
    <text evidence="2">Belongs to the EamA transporter family.</text>
</comment>
<keyword evidence="3 6" id="KW-0812">Transmembrane</keyword>
<dbReference type="PANTHER" id="PTHR32322:SF2">
    <property type="entry name" value="EAMA DOMAIN-CONTAINING PROTEIN"/>
    <property type="match status" value="1"/>
</dbReference>
<feature type="transmembrane region" description="Helical" evidence="6">
    <location>
        <begin position="221"/>
        <end position="241"/>
    </location>
</feature>
<protein>
    <recommendedName>
        <fullName evidence="7">EamA domain-containing protein</fullName>
    </recommendedName>
</protein>
<keyword evidence="5 6" id="KW-0472">Membrane</keyword>
<comment type="caution">
    <text evidence="8">The sequence shown here is derived from an EMBL/GenBank/DDBJ whole genome shotgun (WGS) entry which is preliminary data.</text>
</comment>
<keyword evidence="4 6" id="KW-1133">Transmembrane helix</keyword>
<feature type="transmembrane region" description="Helical" evidence="6">
    <location>
        <begin position="40"/>
        <end position="59"/>
    </location>
</feature>
<dbReference type="GO" id="GO:0016020">
    <property type="term" value="C:membrane"/>
    <property type="evidence" value="ECO:0007669"/>
    <property type="project" value="UniProtKB-SubCell"/>
</dbReference>